<name>X1FS69_9ZZZZ</name>
<evidence type="ECO:0000256" key="1">
    <source>
        <dbReference type="SAM" id="Phobius"/>
    </source>
</evidence>
<dbReference type="AlphaFoldDB" id="X1FS69"/>
<proteinExistence type="predicted"/>
<organism evidence="2">
    <name type="scientific">marine sediment metagenome</name>
    <dbReference type="NCBI Taxonomy" id="412755"/>
    <lineage>
        <taxon>unclassified sequences</taxon>
        <taxon>metagenomes</taxon>
        <taxon>ecological metagenomes</taxon>
    </lineage>
</organism>
<dbReference type="EMBL" id="BARU01024196">
    <property type="protein sequence ID" value="GAH47832.1"/>
    <property type="molecule type" value="Genomic_DNA"/>
</dbReference>
<comment type="caution">
    <text evidence="2">The sequence shown here is derived from an EMBL/GenBank/DDBJ whole genome shotgun (WGS) entry which is preliminary data.</text>
</comment>
<feature type="transmembrane region" description="Helical" evidence="1">
    <location>
        <begin position="76"/>
        <end position="95"/>
    </location>
</feature>
<keyword evidence="1" id="KW-0472">Membrane</keyword>
<keyword evidence="1" id="KW-1133">Transmembrane helix</keyword>
<reference evidence="2" key="1">
    <citation type="journal article" date="2014" name="Front. Microbiol.">
        <title>High frequency of phylogenetically diverse reductive dehalogenase-homologous genes in deep subseafloor sedimentary metagenomes.</title>
        <authorList>
            <person name="Kawai M."/>
            <person name="Futagami T."/>
            <person name="Toyoda A."/>
            <person name="Takaki Y."/>
            <person name="Nishi S."/>
            <person name="Hori S."/>
            <person name="Arai W."/>
            <person name="Tsubouchi T."/>
            <person name="Morono Y."/>
            <person name="Uchiyama I."/>
            <person name="Ito T."/>
            <person name="Fujiyama A."/>
            <person name="Inagaki F."/>
            <person name="Takami H."/>
        </authorList>
    </citation>
    <scope>NUCLEOTIDE SEQUENCE</scope>
    <source>
        <strain evidence="2">Expedition CK06-06</strain>
    </source>
</reference>
<keyword evidence="1" id="KW-0812">Transmembrane</keyword>
<feature type="transmembrane region" description="Helical" evidence="1">
    <location>
        <begin position="46"/>
        <end position="70"/>
    </location>
</feature>
<protein>
    <submittedName>
        <fullName evidence="2">Uncharacterized protein</fullName>
    </submittedName>
</protein>
<accession>X1FS69</accession>
<evidence type="ECO:0000313" key="2">
    <source>
        <dbReference type="EMBL" id="GAH47832.1"/>
    </source>
</evidence>
<sequence length="96" mass="11516">MERNDENKKEFTLKQKGFLYFYRVRQYLNNKWYIVREKIKKFADSFYFYLIFLGVFVFLLHKILIFFNLTILADNLYGFAFAVAGIIGVSIAIIFS</sequence>
<gene>
    <name evidence="2" type="ORF">S03H2_39170</name>
</gene>